<feature type="compositionally biased region" description="Low complexity" evidence="1">
    <location>
        <begin position="211"/>
        <end position="237"/>
    </location>
</feature>
<evidence type="ECO:0000313" key="3">
    <source>
        <dbReference type="Proteomes" id="UP000006671"/>
    </source>
</evidence>
<dbReference type="InParanoid" id="D2W1U7"/>
<dbReference type="GeneID" id="8856176"/>
<accession>D2W1U7</accession>
<organism evidence="3">
    <name type="scientific">Naegleria gruberi</name>
    <name type="common">Amoeba</name>
    <dbReference type="NCBI Taxonomy" id="5762"/>
    <lineage>
        <taxon>Eukaryota</taxon>
        <taxon>Discoba</taxon>
        <taxon>Heterolobosea</taxon>
        <taxon>Tetramitia</taxon>
        <taxon>Eutetramitia</taxon>
        <taxon>Vahlkampfiidae</taxon>
        <taxon>Naegleria</taxon>
    </lineage>
</organism>
<gene>
    <name evidence="2" type="ORF">NAEGRDRAFT_82043</name>
</gene>
<evidence type="ECO:0000313" key="2">
    <source>
        <dbReference type="EMBL" id="EFC36927.1"/>
    </source>
</evidence>
<dbReference type="VEuPathDB" id="AmoebaDB:NAEGRDRAFT_82043"/>
<dbReference type="AlphaFoldDB" id="D2W1U7"/>
<dbReference type="EMBL" id="GG738923">
    <property type="protein sequence ID" value="EFC36927.1"/>
    <property type="molecule type" value="Genomic_DNA"/>
</dbReference>
<protein>
    <submittedName>
        <fullName evidence="2">Uncharacterized protein</fullName>
    </submittedName>
</protein>
<keyword evidence="3" id="KW-1185">Reference proteome</keyword>
<dbReference type="KEGG" id="ngr:NAEGRDRAFT_82043"/>
<dbReference type="Proteomes" id="UP000006671">
    <property type="component" value="Unassembled WGS sequence"/>
</dbReference>
<reference evidence="2 3" key="1">
    <citation type="journal article" date="2010" name="Cell">
        <title>The genome of Naegleria gruberi illuminates early eukaryotic versatility.</title>
        <authorList>
            <person name="Fritz-Laylin L.K."/>
            <person name="Prochnik S.E."/>
            <person name="Ginger M.L."/>
            <person name="Dacks J.B."/>
            <person name="Carpenter M.L."/>
            <person name="Field M.C."/>
            <person name="Kuo A."/>
            <person name="Paredez A."/>
            <person name="Chapman J."/>
            <person name="Pham J."/>
            <person name="Shu S."/>
            <person name="Neupane R."/>
            <person name="Cipriano M."/>
            <person name="Mancuso J."/>
            <person name="Tu H."/>
            <person name="Salamov A."/>
            <person name="Lindquist E."/>
            <person name="Shapiro H."/>
            <person name="Lucas S."/>
            <person name="Grigoriev I.V."/>
            <person name="Cande W.Z."/>
            <person name="Fulton C."/>
            <person name="Rokhsar D.S."/>
            <person name="Dawson S.C."/>
        </authorList>
    </citation>
    <scope>NUCLEOTIDE SEQUENCE [LARGE SCALE GENOMIC DNA]</scope>
    <source>
        <strain evidence="2 3">NEG-M</strain>
    </source>
</reference>
<dbReference type="RefSeq" id="XP_002669671.1">
    <property type="nucleotide sequence ID" value="XM_002669625.1"/>
</dbReference>
<name>D2W1U7_NAEGR</name>
<sequence>MTTRPLRDLCKGKFGLQVLDSKPIQITNKRDTSIIELLNEVLNLINGINEKCLAKDVNQMTVKDYIKILCLGRKVGNVLIYKIANILTRIGKQLSERKIVDYKKTLFLFLSLPIKDKIERDRCLNELILFLKMLRTELDVQDELTSIYSGTLTYDTCTERMLKNRHDFVIYTLLGIFTMNNTDILSNDIIKNENDRKALKELSFSIFNINNNNNNGNNSKNTSFKKQQQQLKKQQQQHTTLIDEQLMDMVESDDDEQSEDNMLSINNSTTINGINNTIGGNSLTSSNNNNLTLDKKTNINLHHFPEGLNYFEEIALQLKRCIYGSNKQ</sequence>
<proteinExistence type="predicted"/>
<feature type="region of interest" description="Disordered" evidence="1">
    <location>
        <begin position="211"/>
        <end position="238"/>
    </location>
</feature>
<dbReference type="OrthoDB" id="10375487at2759"/>
<evidence type="ECO:0000256" key="1">
    <source>
        <dbReference type="SAM" id="MobiDB-lite"/>
    </source>
</evidence>